<name>A0A0V0W4J3_9BILA</name>
<feature type="non-terminal residue" evidence="2">
    <location>
        <position position="44"/>
    </location>
</feature>
<comment type="caution">
    <text evidence="2">The sequence shown here is derived from an EMBL/GenBank/DDBJ whole genome shotgun (WGS) entry which is preliminary data.</text>
</comment>
<feature type="compositionally biased region" description="Basic and acidic residues" evidence="1">
    <location>
        <begin position="1"/>
        <end position="11"/>
    </location>
</feature>
<dbReference type="EMBL" id="JYDQ01005847">
    <property type="protein sequence ID" value="KRX70615.1"/>
    <property type="molecule type" value="Genomic_DNA"/>
</dbReference>
<dbReference type="AlphaFoldDB" id="A0A0V0W4J3"/>
<evidence type="ECO:0000313" key="3">
    <source>
        <dbReference type="Proteomes" id="UP000054783"/>
    </source>
</evidence>
<gene>
    <name evidence="2" type="ORF">T12_16320</name>
</gene>
<sequence>LEPFKNKEFKLRGRGPGKRSLPGRPTEASQKTCRDAPRVPSRPG</sequence>
<reference evidence="2 3" key="1">
    <citation type="submission" date="2015-01" db="EMBL/GenBank/DDBJ databases">
        <title>Evolution of Trichinella species and genotypes.</title>
        <authorList>
            <person name="Korhonen P.K."/>
            <person name="Edoardo P."/>
            <person name="Giuseppe L.R."/>
            <person name="Gasser R.B."/>
        </authorList>
    </citation>
    <scope>NUCLEOTIDE SEQUENCE [LARGE SCALE GENOMIC DNA]</scope>
    <source>
        <strain evidence="2">ISS2496</strain>
    </source>
</reference>
<evidence type="ECO:0000313" key="2">
    <source>
        <dbReference type="EMBL" id="KRX70615.1"/>
    </source>
</evidence>
<organism evidence="2 3">
    <name type="scientific">Trichinella patagoniensis</name>
    <dbReference type="NCBI Taxonomy" id="990121"/>
    <lineage>
        <taxon>Eukaryota</taxon>
        <taxon>Metazoa</taxon>
        <taxon>Ecdysozoa</taxon>
        <taxon>Nematoda</taxon>
        <taxon>Enoplea</taxon>
        <taxon>Dorylaimia</taxon>
        <taxon>Trichinellida</taxon>
        <taxon>Trichinellidae</taxon>
        <taxon>Trichinella</taxon>
    </lineage>
</organism>
<protein>
    <submittedName>
        <fullName evidence="2">Uncharacterized protein</fullName>
    </submittedName>
</protein>
<proteinExistence type="predicted"/>
<keyword evidence="3" id="KW-1185">Reference proteome</keyword>
<accession>A0A0V0W4J3</accession>
<feature type="non-terminal residue" evidence="2">
    <location>
        <position position="1"/>
    </location>
</feature>
<dbReference type="Proteomes" id="UP000054783">
    <property type="component" value="Unassembled WGS sequence"/>
</dbReference>
<feature type="region of interest" description="Disordered" evidence="1">
    <location>
        <begin position="1"/>
        <end position="44"/>
    </location>
</feature>
<evidence type="ECO:0000256" key="1">
    <source>
        <dbReference type="SAM" id="MobiDB-lite"/>
    </source>
</evidence>